<dbReference type="EMBL" id="CM045763">
    <property type="protein sequence ID" value="KAI8021938.1"/>
    <property type="molecule type" value="Genomic_DNA"/>
</dbReference>
<proteinExistence type="predicted"/>
<comment type="caution">
    <text evidence="1">The sequence shown here is derived from an EMBL/GenBank/DDBJ whole genome shotgun (WGS) entry which is preliminary data.</text>
</comment>
<dbReference type="Proteomes" id="UP001060215">
    <property type="component" value="Chromosome 6"/>
</dbReference>
<name>A0ACC0I9F1_9ERIC</name>
<organism evidence="1 2">
    <name type="scientific">Camellia lanceoleosa</name>
    <dbReference type="NCBI Taxonomy" id="1840588"/>
    <lineage>
        <taxon>Eukaryota</taxon>
        <taxon>Viridiplantae</taxon>
        <taxon>Streptophyta</taxon>
        <taxon>Embryophyta</taxon>
        <taxon>Tracheophyta</taxon>
        <taxon>Spermatophyta</taxon>
        <taxon>Magnoliopsida</taxon>
        <taxon>eudicotyledons</taxon>
        <taxon>Gunneridae</taxon>
        <taxon>Pentapetalae</taxon>
        <taxon>asterids</taxon>
        <taxon>Ericales</taxon>
        <taxon>Theaceae</taxon>
        <taxon>Camellia</taxon>
    </lineage>
</organism>
<sequence>MSSRARNLRRRADDEDDDDNDGGVNGTATAAAAAKPKPPSKSISATAKKPTHQAPKKLLSFADDEETDLPISRRSSKSSSSSSRFNKLSSSSSSSSHKITTSKDRLTPSSSSLLSNVQPQAGTYTKEALLELQKNTKTLASSRPNRSSEPVIVLKGLVKPSINADPKAPIGGILKEIDELDDDEEGIEKRGNFGRERDDATARLGSIGLGKGRDSSGSLIPDQATINAIRAKRERLRQSKAAAPDFIALDGGSNHGEAEGLSDEEPEFQSRIGFFGEKVDGGKKGVFEDVDEKATTTPHGGFRKDNEVDGGDDEDEEDKIWEEEQFRKGLGKRVDDSSSRVVVNNSVPVVQSVPQQNYTYPPAAASFSSVPSVAPSIGGAVGGFPGLDVMPISQQAEITKKALHDNLRRLKHKAHLIEELEEQMQKLNEERAAAISERRAADNEDEVIEIEAAVNAAMSIFSKGGGSATMIERATSAGQAASAATKEQRNLPVKLDEFGRDINLQKRMDMTRRADGRRRRKARSDDKRRSSMESDVTFQRIEGESSTDESDSETAAYQSNRDLLLQTAEQVFSDAAEEYSQLSVVMEKFERWKKDYPLSYRDAYMSLSVPAIFSPYVRLELLKWDPLHEDIDFINMNWHLLLYNYGIEDENDISPDDADANLVPQLVEKVAVPILHHEIAHCWDMLSTHETKNAVSATDLVVRYVPASSEALVELVAVLHDRLADAIAKLMVPTWSPLVMKAVPNAARVAAYRFGTSVRLMRNICMWNKIIALSVLEKLVLDELLSGKVLPHLRSIQSNVHDAVTRTERVIASLSGVWSGPSVAGQRSPKLQPLVDYLFTLGKTLEKKHVSGVSESETSGLARRLKKMLVDLNEYDQARAILRTFNLKEAL</sequence>
<evidence type="ECO:0000313" key="2">
    <source>
        <dbReference type="Proteomes" id="UP001060215"/>
    </source>
</evidence>
<reference evidence="1 2" key="1">
    <citation type="journal article" date="2022" name="Plant J.">
        <title>Chromosome-level genome of Camellia lanceoleosa provides a valuable resource for understanding genome evolution and self-incompatibility.</title>
        <authorList>
            <person name="Gong W."/>
            <person name="Xiao S."/>
            <person name="Wang L."/>
            <person name="Liao Z."/>
            <person name="Chang Y."/>
            <person name="Mo W."/>
            <person name="Hu G."/>
            <person name="Li W."/>
            <person name="Zhao G."/>
            <person name="Zhu H."/>
            <person name="Hu X."/>
            <person name="Ji K."/>
            <person name="Xiang X."/>
            <person name="Song Q."/>
            <person name="Yuan D."/>
            <person name="Jin S."/>
            <person name="Zhang L."/>
        </authorList>
    </citation>
    <scope>NUCLEOTIDE SEQUENCE [LARGE SCALE GENOMIC DNA]</scope>
    <source>
        <strain evidence="1">SQ_2022a</strain>
    </source>
</reference>
<evidence type="ECO:0000313" key="1">
    <source>
        <dbReference type="EMBL" id="KAI8021938.1"/>
    </source>
</evidence>
<accession>A0ACC0I9F1</accession>
<protein>
    <submittedName>
        <fullName evidence="1">Transcriptional repressor ILP1</fullName>
    </submittedName>
</protein>
<keyword evidence="2" id="KW-1185">Reference proteome</keyword>
<gene>
    <name evidence="1" type="ORF">LOK49_LG03G00754</name>
</gene>